<dbReference type="EMBL" id="CM009297">
    <property type="protein sequence ID" value="PNT23048.1"/>
    <property type="molecule type" value="Genomic_DNA"/>
</dbReference>
<accession>B9HHI4</accession>
<sequence>MIDDQVQVPWSSMFVRPTLSWTWMIVKFKCLKFGRIVIFLGHAKEWSFPWVFQGRIHILMGMSGVWRTVNPSKPESWHIVKRLGLANARPSVPSAWHNAKPNRA</sequence>
<reference evidence="1 2" key="1">
    <citation type="journal article" date="2006" name="Science">
        <title>The genome of black cottonwood, Populus trichocarpa (Torr. &amp; Gray).</title>
        <authorList>
            <person name="Tuskan G.A."/>
            <person name="Difazio S."/>
            <person name="Jansson S."/>
            <person name="Bohlmann J."/>
            <person name="Grigoriev I."/>
            <person name="Hellsten U."/>
            <person name="Putnam N."/>
            <person name="Ralph S."/>
            <person name="Rombauts S."/>
            <person name="Salamov A."/>
            <person name="Schein J."/>
            <person name="Sterck L."/>
            <person name="Aerts A."/>
            <person name="Bhalerao R.R."/>
            <person name="Bhalerao R.P."/>
            <person name="Blaudez D."/>
            <person name="Boerjan W."/>
            <person name="Brun A."/>
            <person name="Brunner A."/>
            <person name="Busov V."/>
            <person name="Campbell M."/>
            <person name="Carlson J."/>
            <person name="Chalot M."/>
            <person name="Chapman J."/>
            <person name="Chen G.L."/>
            <person name="Cooper D."/>
            <person name="Coutinho P.M."/>
            <person name="Couturier J."/>
            <person name="Covert S."/>
            <person name="Cronk Q."/>
            <person name="Cunningham R."/>
            <person name="Davis J."/>
            <person name="Degroeve S."/>
            <person name="Dejardin A."/>
            <person name="Depamphilis C."/>
            <person name="Detter J."/>
            <person name="Dirks B."/>
            <person name="Dubchak I."/>
            <person name="Duplessis S."/>
            <person name="Ehlting J."/>
            <person name="Ellis B."/>
            <person name="Gendler K."/>
            <person name="Goodstein D."/>
            <person name="Gribskov M."/>
            <person name="Grimwood J."/>
            <person name="Groover A."/>
            <person name="Gunter L."/>
            <person name="Hamberger B."/>
            <person name="Heinze B."/>
            <person name="Helariutta Y."/>
            <person name="Henrissat B."/>
            <person name="Holligan D."/>
            <person name="Holt R."/>
            <person name="Huang W."/>
            <person name="Islam-Faridi N."/>
            <person name="Jones S."/>
            <person name="Jones-Rhoades M."/>
            <person name="Jorgensen R."/>
            <person name="Joshi C."/>
            <person name="Kangasjarvi J."/>
            <person name="Karlsson J."/>
            <person name="Kelleher C."/>
            <person name="Kirkpatrick R."/>
            <person name="Kirst M."/>
            <person name="Kohler A."/>
            <person name="Kalluri U."/>
            <person name="Larimer F."/>
            <person name="Leebens-Mack J."/>
            <person name="Leple J.C."/>
            <person name="Locascio P."/>
            <person name="Lou Y."/>
            <person name="Lucas S."/>
            <person name="Martin F."/>
            <person name="Montanini B."/>
            <person name="Napoli C."/>
            <person name="Nelson D.R."/>
            <person name="Nelson C."/>
            <person name="Nieminen K."/>
            <person name="Nilsson O."/>
            <person name="Pereda V."/>
            <person name="Peter G."/>
            <person name="Philippe R."/>
            <person name="Pilate G."/>
            <person name="Poliakov A."/>
            <person name="Razumovskaya J."/>
            <person name="Richardson P."/>
            <person name="Rinaldi C."/>
            <person name="Ritland K."/>
            <person name="Rouze P."/>
            <person name="Ryaboy D."/>
            <person name="Schmutz J."/>
            <person name="Schrader J."/>
            <person name="Segerman B."/>
            <person name="Shin H."/>
            <person name="Siddiqui A."/>
            <person name="Sterky F."/>
            <person name="Terry A."/>
            <person name="Tsai C.J."/>
            <person name="Uberbacher E."/>
            <person name="Unneberg P."/>
            <person name="Vahala J."/>
            <person name="Wall K."/>
            <person name="Wessler S."/>
            <person name="Yang G."/>
            <person name="Yin T."/>
            <person name="Douglas C."/>
            <person name="Marra M."/>
            <person name="Sandberg G."/>
            <person name="Van de Peer Y."/>
            <person name="Rokhsar D."/>
        </authorList>
    </citation>
    <scope>NUCLEOTIDE SEQUENCE [LARGE SCALE GENOMIC DNA]</scope>
    <source>
        <strain evidence="2">cv. Nisqually</strain>
    </source>
</reference>
<gene>
    <name evidence="1" type="ORF">POPTR_008G061200</name>
</gene>
<organism evidence="1 2">
    <name type="scientific">Populus trichocarpa</name>
    <name type="common">Western balsam poplar</name>
    <name type="synonym">Populus balsamifera subsp. trichocarpa</name>
    <dbReference type="NCBI Taxonomy" id="3694"/>
    <lineage>
        <taxon>Eukaryota</taxon>
        <taxon>Viridiplantae</taxon>
        <taxon>Streptophyta</taxon>
        <taxon>Embryophyta</taxon>
        <taxon>Tracheophyta</taxon>
        <taxon>Spermatophyta</taxon>
        <taxon>Magnoliopsida</taxon>
        <taxon>eudicotyledons</taxon>
        <taxon>Gunneridae</taxon>
        <taxon>Pentapetalae</taxon>
        <taxon>rosids</taxon>
        <taxon>fabids</taxon>
        <taxon>Malpighiales</taxon>
        <taxon>Salicaceae</taxon>
        <taxon>Saliceae</taxon>
        <taxon>Populus</taxon>
    </lineage>
</organism>
<protein>
    <submittedName>
        <fullName evidence="1">Uncharacterized protein</fullName>
    </submittedName>
</protein>
<dbReference type="AlphaFoldDB" id="B9HHI4"/>
<dbReference type="HOGENOM" id="CLU_2254800_0_0_1"/>
<evidence type="ECO:0000313" key="1">
    <source>
        <dbReference type="EMBL" id="PNT23048.1"/>
    </source>
</evidence>
<keyword evidence="2" id="KW-1185">Reference proteome</keyword>
<evidence type="ECO:0000313" key="2">
    <source>
        <dbReference type="Proteomes" id="UP000006729"/>
    </source>
</evidence>
<dbReference type="Proteomes" id="UP000006729">
    <property type="component" value="Chromosome 8"/>
</dbReference>
<proteinExistence type="predicted"/>
<dbReference type="InParanoid" id="B9HHI4"/>
<name>B9HHI4_POPTR</name>